<protein>
    <recommendedName>
        <fullName evidence="4">Geranylgeranyl pyrophosphate synthetase</fullName>
    </recommendedName>
</protein>
<gene>
    <name evidence="2" type="ORF">COCCADRAFT_35816</name>
</gene>
<dbReference type="AlphaFoldDB" id="W6Y4A5"/>
<keyword evidence="3" id="KW-1185">Reference proteome</keyword>
<evidence type="ECO:0000313" key="3">
    <source>
        <dbReference type="Proteomes" id="UP000053841"/>
    </source>
</evidence>
<proteinExistence type="predicted"/>
<dbReference type="eggNOG" id="ENOG502QRQN">
    <property type="taxonomic scope" value="Eukaryota"/>
</dbReference>
<name>W6Y4A5_COCC2</name>
<dbReference type="OrthoDB" id="5393654at2759"/>
<accession>W6Y4A5</accession>
<dbReference type="STRING" id="930089.W6Y4A5"/>
<dbReference type="KEGG" id="bze:COCCADRAFT_35816"/>
<evidence type="ECO:0000313" key="2">
    <source>
        <dbReference type="EMBL" id="EUC34557.1"/>
    </source>
</evidence>
<evidence type="ECO:0000256" key="1">
    <source>
        <dbReference type="SAM" id="MobiDB-lite"/>
    </source>
</evidence>
<dbReference type="EMBL" id="KI964589">
    <property type="protein sequence ID" value="EUC34557.1"/>
    <property type="molecule type" value="Genomic_DNA"/>
</dbReference>
<feature type="region of interest" description="Disordered" evidence="1">
    <location>
        <begin position="289"/>
        <end position="313"/>
    </location>
</feature>
<dbReference type="Proteomes" id="UP000053841">
    <property type="component" value="Unassembled WGS sequence"/>
</dbReference>
<reference evidence="2 3" key="1">
    <citation type="journal article" date="2013" name="PLoS Genet.">
        <title>Comparative genome structure, secondary metabolite, and effector coding capacity across Cochliobolus pathogens.</title>
        <authorList>
            <person name="Condon B.J."/>
            <person name="Leng Y."/>
            <person name="Wu D."/>
            <person name="Bushley K.E."/>
            <person name="Ohm R.A."/>
            <person name="Otillar R."/>
            <person name="Martin J."/>
            <person name="Schackwitz W."/>
            <person name="Grimwood J."/>
            <person name="MohdZainudin N."/>
            <person name="Xue C."/>
            <person name="Wang R."/>
            <person name="Manning V.A."/>
            <person name="Dhillon B."/>
            <person name="Tu Z.J."/>
            <person name="Steffenson B.J."/>
            <person name="Salamov A."/>
            <person name="Sun H."/>
            <person name="Lowry S."/>
            <person name="LaButti K."/>
            <person name="Han J."/>
            <person name="Copeland A."/>
            <person name="Lindquist E."/>
            <person name="Barry K."/>
            <person name="Schmutz J."/>
            <person name="Baker S.E."/>
            <person name="Ciuffetti L.M."/>
            <person name="Grigoriev I.V."/>
            <person name="Zhong S."/>
            <person name="Turgeon B.G."/>
        </authorList>
    </citation>
    <scope>NUCLEOTIDE SEQUENCE [LARGE SCALE GENOMIC DNA]</scope>
    <source>
        <strain evidence="2 3">26-R-13</strain>
    </source>
</reference>
<evidence type="ECO:0008006" key="4">
    <source>
        <dbReference type="Google" id="ProtNLM"/>
    </source>
</evidence>
<dbReference type="PANTHER" id="PTHR35179">
    <property type="entry name" value="PROTEIN CBG02620"/>
    <property type="match status" value="1"/>
</dbReference>
<dbReference type="RefSeq" id="XP_007711141.1">
    <property type="nucleotide sequence ID" value="XM_007712951.1"/>
</dbReference>
<feature type="region of interest" description="Disordered" evidence="1">
    <location>
        <begin position="245"/>
        <end position="268"/>
    </location>
</feature>
<dbReference type="PANTHER" id="PTHR35179:SF2">
    <property type="entry name" value="START DOMAIN-CONTAINING PROTEIN"/>
    <property type="match status" value="1"/>
</dbReference>
<feature type="compositionally biased region" description="Low complexity" evidence="1">
    <location>
        <begin position="290"/>
        <end position="309"/>
    </location>
</feature>
<organism evidence="2 3">
    <name type="scientific">Cochliobolus carbonum (strain 26-R-13)</name>
    <name type="common">Maize leaf spot fungus</name>
    <name type="synonym">Bipolaris zeicola</name>
    <dbReference type="NCBI Taxonomy" id="930089"/>
    <lineage>
        <taxon>Eukaryota</taxon>
        <taxon>Fungi</taxon>
        <taxon>Dikarya</taxon>
        <taxon>Ascomycota</taxon>
        <taxon>Pezizomycotina</taxon>
        <taxon>Dothideomycetes</taxon>
        <taxon>Pleosporomycetidae</taxon>
        <taxon>Pleosporales</taxon>
        <taxon>Pleosporineae</taxon>
        <taxon>Pleosporaceae</taxon>
        <taxon>Bipolaris</taxon>
    </lineage>
</organism>
<dbReference type="GeneID" id="19148112"/>
<feature type="region of interest" description="Disordered" evidence="1">
    <location>
        <begin position="1"/>
        <end position="25"/>
    </location>
</feature>
<dbReference type="HOGENOM" id="CLU_030046_1_0_1"/>
<sequence>MNPPIGTSSRGGGLAPRRGQGRGGRYLYFNKPREPLKPDLTKHPLGDLVDTISASDLDVGANTTSHSTEISGCKYVSSYNWTNDASSTIVVPGKPPKWTPLAEPQRLKEDSGQYFRDLNAAKNPSYPMAPAVHAVLEKDYHYHTDEIDIFACGSTLGNLLRFARGMDKPFRFNLQVIKHTVFLIRKENDPKQFIEGVRGYGHTFPEAYTTWSDPKNSISHQRIIRYKFGGLTHLLRFESDGYIPDLCPKDTTPPPQSSDDDTKNNSPEEDLILSSQDLIIGSLPNTPRLTIKTPKHSSSSTTSTPPQSTLFDLKTRSGKHNKKIDMTDILPQLWLKRIPNFITAYHDGAGLFTDICVQNIETEVSAWATENAAGIKKFAVLLQELVRVAREHSPLGNDTLLEVYCPDKEKLEVRMQFGEGNEALPYWLRERWEEGSKVFAGSSSDDDEIGGGDDDGDNCGGLWLPNRYEEWYSNENDEDFGPSRRYRSYYDSGSEPDYTACSASDCGYCGRCSY</sequence>